<reference evidence="1" key="1">
    <citation type="submission" date="2021-06" db="EMBL/GenBank/DDBJ databases">
        <authorList>
            <person name="Hodson N. C."/>
            <person name="Mongue J. A."/>
            <person name="Jaron S. K."/>
        </authorList>
    </citation>
    <scope>NUCLEOTIDE SEQUENCE</scope>
</reference>
<comment type="caution">
    <text evidence="1">The sequence shown here is derived from an EMBL/GenBank/DDBJ whole genome shotgun (WGS) entry which is preliminary data.</text>
</comment>
<evidence type="ECO:0000313" key="2">
    <source>
        <dbReference type="Proteomes" id="UP000708208"/>
    </source>
</evidence>
<dbReference type="EMBL" id="CAJVCH010223081">
    <property type="protein sequence ID" value="CAG7732003.1"/>
    <property type="molecule type" value="Genomic_DNA"/>
</dbReference>
<keyword evidence="2" id="KW-1185">Reference proteome</keyword>
<proteinExistence type="predicted"/>
<organism evidence="1 2">
    <name type="scientific">Allacma fusca</name>
    <dbReference type="NCBI Taxonomy" id="39272"/>
    <lineage>
        <taxon>Eukaryota</taxon>
        <taxon>Metazoa</taxon>
        <taxon>Ecdysozoa</taxon>
        <taxon>Arthropoda</taxon>
        <taxon>Hexapoda</taxon>
        <taxon>Collembola</taxon>
        <taxon>Symphypleona</taxon>
        <taxon>Sminthuridae</taxon>
        <taxon>Allacma</taxon>
    </lineage>
</organism>
<gene>
    <name evidence="1" type="ORF">AFUS01_LOCUS20548</name>
</gene>
<dbReference type="AlphaFoldDB" id="A0A8J2NZ11"/>
<dbReference type="Proteomes" id="UP000708208">
    <property type="component" value="Unassembled WGS sequence"/>
</dbReference>
<name>A0A8J2NZ11_9HEXA</name>
<protein>
    <submittedName>
        <fullName evidence="1">Uncharacterized protein</fullName>
    </submittedName>
</protein>
<sequence length="174" mass="20194">MRSKNRVGYIEGTEQGYKRYIDRLEQKMTVSARREDEVAVPEVRQNLAQHFVTITEDDNEKHNLYLPKSTLNQLLAATVQREEVIILLLHFYDIPARIYVDGEDKRLGTQTGQSMMINRKKKDVKASVTALLQFFKNQYDTAGKRNPPLQKNETNLNDLGMEIKELTKKILINI</sequence>
<evidence type="ECO:0000313" key="1">
    <source>
        <dbReference type="EMBL" id="CAG7732003.1"/>
    </source>
</evidence>
<accession>A0A8J2NZ11</accession>